<dbReference type="EMBL" id="JAYMYQ010000011">
    <property type="protein sequence ID" value="KAK7304722.1"/>
    <property type="molecule type" value="Genomic_DNA"/>
</dbReference>
<evidence type="ECO:0000256" key="1">
    <source>
        <dbReference type="SAM" id="MobiDB-lite"/>
    </source>
</evidence>
<feature type="transmembrane region" description="Helical" evidence="2">
    <location>
        <begin position="54"/>
        <end position="75"/>
    </location>
</feature>
<proteinExistence type="predicted"/>
<evidence type="ECO:0000313" key="4">
    <source>
        <dbReference type="Proteomes" id="UP001367508"/>
    </source>
</evidence>
<evidence type="ECO:0000313" key="3">
    <source>
        <dbReference type="EMBL" id="KAK7304722.1"/>
    </source>
</evidence>
<keyword evidence="4" id="KW-1185">Reference proteome</keyword>
<sequence>MTNCKLKRTKRNRERRNGSPVESNAAGRAAGLVSFSSLVVSVHITSLYASQEYILTHSFLSFSLHYLFLSLLLFLRSTQYSSVEQMQLLVKVG</sequence>
<evidence type="ECO:0000256" key="2">
    <source>
        <dbReference type="SAM" id="Phobius"/>
    </source>
</evidence>
<dbReference type="AlphaFoldDB" id="A0AAN9JT62"/>
<dbReference type="Proteomes" id="UP001367508">
    <property type="component" value="Unassembled WGS sequence"/>
</dbReference>
<keyword evidence="2" id="KW-1133">Transmembrane helix</keyword>
<comment type="caution">
    <text evidence="3">The sequence shown here is derived from an EMBL/GenBank/DDBJ whole genome shotgun (WGS) entry which is preliminary data.</text>
</comment>
<protein>
    <submittedName>
        <fullName evidence="3">Uncharacterized protein</fullName>
    </submittedName>
</protein>
<accession>A0AAN9JT62</accession>
<reference evidence="3 4" key="1">
    <citation type="submission" date="2024-01" db="EMBL/GenBank/DDBJ databases">
        <title>The genomes of 5 underutilized Papilionoideae crops provide insights into root nodulation and disease resistanc.</title>
        <authorList>
            <person name="Jiang F."/>
        </authorList>
    </citation>
    <scope>NUCLEOTIDE SEQUENCE [LARGE SCALE GENOMIC DNA]</scope>
    <source>
        <strain evidence="3">LVBAO_FW01</strain>
        <tissue evidence="3">Leaves</tissue>
    </source>
</reference>
<feature type="compositionally biased region" description="Basic residues" evidence="1">
    <location>
        <begin position="1"/>
        <end position="14"/>
    </location>
</feature>
<gene>
    <name evidence="3" type="ORF">VNO77_42609</name>
</gene>
<name>A0AAN9JT62_CANGL</name>
<organism evidence="3 4">
    <name type="scientific">Canavalia gladiata</name>
    <name type="common">Sword bean</name>
    <name type="synonym">Dolichos gladiatus</name>
    <dbReference type="NCBI Taxonomy" id="3824"/>
    <lineage>
        <taxon>Eukaryota</taxon>
        <taxon>Viridiplantae</taxon>
        <taxon>Streptophyta</taxon>
        <taxon>Embryophyta</taxon>
        <taxon>Tracheophyta</taxon>
        <taxon>Spermatophyta</taxon>
        <taxon>Magnoliopsida</taxon>
        <taxon>eudicotyledons</taxon>
        <taxon>Gunneridae</taxon>
        <taxon>Pentapetalae</taxon>
        <taxon>rosids</taxon>
        <taxon>fabids</taxon>
        <taxon>Fabales</taxon>
        <taxon>Fabaceae</taxon>
        <taxon>Papilionoideae</taxon>
        <taxon>50 kb inversion clade</taxon>
        <taxon>NPAAA clade</taxon>
        <taxon>indigoferoid/millettioid clade</taxon>
        <taxon>Phaseoleae</taxon>
        <taxon>Canavalia</taxon>
    </lineage>
</organism>
<feature type="region of interest" description="Disordered" evidence="1">
    <location>
        <begin position="1"/>
        <end position="24"/>
    </location>
</feature>
<feature type="transmembrane region" description="Helical" evidence="2">
    <location>
        <begin position="25"/>
        <end position="48"/>
    </location>
</feature>
<keyword evidence="2" id="KW-0812">Transmembrane</keyword>
<keyword evidence="2" id="KW-0472">Membrane</keyword>